<name>A0A3R9F2W3_9BACI</name>
<feature type="transmembrane region" description="Helical" evidence="1">
    <location>
        <begin position="15"/>
        <end position="33"/>
    </location>
</feature>
<comment type="caution">
    <text evidence="2">The sequence shown here is derived from an EMBL/GenBank/DDBJ whole genome shotgun (WGS) entry which is preliminary data.</text>
</comment>
<evidence type="ECO:0000313" key="3">
    <source>
        <dbReference type="Proteomes" id="UP000279911"/>
    </source>
</evidence>
<dbReference type="Proteomes" id="UP000279911">
    <property type="component" value="Unassembled WGS sequence"/>
</dbReference>
<dbReference type="RefSeq" id="WP_125478689.1">
    <property type="nucleotide sequence ID" value="NZ_RSFW01000006.1"/>
</dbReference>
<dbReference type="OrthoDB" id="2444319at2"/>
<protein>
    <submittedName>
        <fullName evidence="2">DUF3238 domain-containing protein</fullName>
    </submittedName>
</protein>
<dbReference type="AlphaFoldDB" id="A0A3R9F2W3"/>
<gene>
    <name evidence="2" type="ORF">EJA10_03895</name>
</gene>
<proteinExistence type="predicted"/>
<evidence type="ECO:0000313" key="2">
    <source>
        <dbReference type="EMBL" id="RSD28727.1"/>
    </source>
</evidence>
<reference evidence="3" key="1">
    <citation type="submission" date="2018-12" db="EMBL/GenBank/DDBJ databases">
        <title>Bacillus chawlae sp. nov., Bacillus glennii sp. nov., and Bacillus saganii sp. nov. Isolated from the Vehicle Assembly Building at Kennedy Space Center where the Viking Spacecraft were Assembled.</title>
        <authorList>
            <person name="Seuylemezian A."/>
            <person name="Vaishampayan P."/>
        </authorList>
    </citation>
    <scope>NUCLEOTIDE SEQUENCE [LARGE SCALE GENOMIC DNA]</scope>
    <source>
        <strain evidence="3">DSM 13966</strain>
    </source>
</reference>
<accession>A0A3R9F2W3</accession>
<dbReference type="InterPro" id="IPR021631">
    <property type="entry name" value="DUF3238"/>
</dbReference>
<dbReference type="SUPFAM" id="SSF49265">
    <property type="entry name" value="Fibronectin type III"/>
    <property type="match status" value="1"/>
</dbReference>
<keyword evidence="1" id="KW-0812">Transmembrane</keyword>
<dbReference type="EMBL" id="RSFW01000006">
    <property type="protein sequence ID" value="RSD28727.1"/>
    <property type="molecule type" value="Genomic_DNA"/>
</dbReference>
<keyword evidence="1" id="KW-1133">Transmembrane helix</keyword>
<dbReference type="InterPro" id="IPR036116">
    <property type="entry name" value="FN3_sf"/>
</dbReference>
<keyword evidence="1" id="KW-0472">Membrane</keyword>
<dbReference type="Pfam" id="PF11579">
    <property type="entry name" value="DUF3238"/>
    <property type="match status" value="1"/>
</dbReference>
<evidence type="ECO:0000256" key="1">
    <source>
        <dbReference type="SAM" id="Phobius"/>
    </source>
</evidence>
<dbReference type="Gene3D" id="2.60.40.10">
    <property type="entry name" value="Immunoglobulins"/>
    <property type="match status" value="1"/>
</dbReference>
<dbReference type="InterPro" id="IPR013783">
    <property type="entry name" value="Ig-like_fold"/>
</dbReference>
<organism evidence="2 3">
    <name type="scientific">Mesobacillus subterraneus</name>
    <dbReference type="NCBI Taxonomy" id="285983"/>
    <lineage>
        <taxon>Bacteria</taxon>
        <taxon>Bacillati</taxon>
        <taxon>Bacillota</taxon>
        <taxon>Bacilli</taxon>
        <taxon>Bacillales</taxon>
        <taxon>Bacillaceae</taxon>
        <taxon>Mesobacillus</taxon>
    </lineage>
</organism>
<sequence>MNTVLQINKNSRKGMILPLAAIGIAGTLYAVTWNRRRKTAESSQTRMLEQIEHQQGSLFLAWKPNGTSYRAFRDKELVYEGPEPKLVDQNLVSGTLYTYCIETLDEDGDVTKRMRVQTTASHDSKEKENILQDMLLTTIISTGQVSFDWEPIEGVSEYTVFRNGIKLDTIKRCTFTDSGLNDEEEYIYRIKAKRPLQRSEQIKSEIKSLVANAVGIIKKDSSTEMAAAEEFSIIKKIGPIKNLLKSPMESQSANGNWHLRYTTFLKETCLTNPNAASADHYFKGDGRMFDPESSNFRTRADVFIDTENLSALLSKDTGVTDAFSKDNEQIETGQASDEGIQLEKVLTDDEMVKFQLKHAVSNPLVVSPAIDYLVCGTFYKNGDFDLVGAHDQAPEHEVYLKEPGAGNWEVIHQAESKGLEMMAAPMADHYWRYSTFTQ</sequence>